<feature type="compositionally biased region" description="Polar residues" evidence="1">
    <location>
        <begin position="414"/>
        <end position="432"/>
    </location>
</feature>
<dbReference type="InterPro" id="IPR035371">
    <property type="entry name" value="Nrap_D6"/>
</dbReference>
<feature type="domain" description="Nrap protein" evidence="6">
    <location>
        <begin position="1417"/>
        <end position="1524"/>
    </location>
</feature>
<reference evidence="7 8" key="1">
    <citation type="submission" date="2024-10" db="EMBL/GenBank/DDBJ databases">
        <title>Updated reference genomes for cyclostephanoid diatoms.</title>
        <authorList>
            <person name="Roberts W.R."/>
            <person name="Alverson A.J."/>
        </authorList>
    </citation>
    <scope>NUCLEOTIDE SEQUENCE [LARGE SCALE GENOMIC DNA]</scope>
    <source>
        <strain evidence="7 8">AJA232-27</strain>
    </source>
</reference>
<evidence type="ECO:0000259" key="5">
    <source>
        <dbReference type="Pfam" id="PF17406"/>
    </source>
</evidence>
<proteinExistence type="predicted"/>
<evidence type="ECO:0000259" key="2">
    <source>
        <dbReference type="Pfam" id="PF17403"/>
    </source>
</evidence>
<gene>
    <name evidence="7" type="ORF">ACHAWU_008936</name>
</gene>
<evidence type="ECO:0000259" key="6">
    <source>
        <dbReference type="Pfam" id="PF17407"/>
    </source>
</evidence>
<feature type="region of interest" description="Disordered" evidence="1">
    <location>
        <begin position="345"/>
        <end position="370"/>
    </location>
</feature>
<dbReference type="Pfam" id="PF17405">
    <property type="entry name" value="Nrap_D4"/>
    <property type="match status" value="1"/>
</dbReference>
<evidence type="ECO:0000313" key="8">
    <source>
        <dbReference type="Proteomes" id="UP001530293"/>
    </source>
</evidence>
<feature type="domain" description="Nrap protein" evidence="5">
    <location>
        <begin position="1219"/>
        <end position="1338"/>
    </location>
</feature>
<name>A0ABD3MB33_9STRA</name>
<evidence type="ECO:0000259" key="4">
    <source>
        <dbReference type="Pfam" id="PF17405"/>
    </source>
</evidence>
<sequence>MPAAAAASSNEDAADIIAMAAASKAQSKPTASASASTGSNNSSNTDALARSNLLRLETCELLKESILHIHPTTISNSLGDGSGGVRAHEEAKWAPSVRDYLDKITQVITSLDETTLSPSVALLPNSNSAGTSGKDAATSPEYRIPLLSDKFHKSLLPITSGKEKSVADHRDNPLTTWSFPFHGGPSLSLVPIGSFGHLGNAGLANRHANGGNVVPVLDVAVLVDNTHNVASPFVGGKDYLNHRYTDKRNILAVHIAKQLSQKKFRNKIGAVHLTHVFGDSRKVGLLLTPPRLDAEDGDDDKKKGKNKRKRNEVEQSKSNSGSSGKGGGGKKNKLRFRIRLIFGIKQASEQKQGAHHTSEDHYSTDDDDDEVNLATTSTKWNHWIPRSRLLPDRSNNRSKELEDHHRHHNRQHGKNSVANATTPPNSSTPHYTNSLAEDLHLQSTTHLINATLATLSSTSSSVTSNDSASTPTSPFHETLLLLKVWALQRGFLRGHDTFTTTTLAVLLVYLYRTKAIGKRMGCVQAFTTFMKFWSENDWLGEDTSTSSSSSSSTSARTTAAAVGVGSLSNPSAVHERKAKKKSALVIPDMGRTESQTVAHCAQARCYLDDIRGGSNNTDHADGSSSGASPPPKTLLDCYRVNYTSSSSFSSSVDNDCHHDSPILLDPSMTLNYLARLSPSFVRESRAEAYMALRYIHGLDVDGKEGGGGWAFRKLFLETNRFWTRYDAYVRVQLSAVPRIIGLANTSLIGTSGVNKRKHHGQGHATSQKRVWGNDVDDIGYEESVCRSVVEVLARALGDRITSIRAFTSGNGNIRASVSPLDETDEHVATNIIADSDQCHVIPIRGSTSHTLGYSARTGDRSPMSPALQLSDDMNESCLVVGLRIDPNNSRRIVDRGPPAEDVLGSNAFVTLWGEQHAQLRRFQDGAIVRAVVWNNTPSSTESAQFSGMDRSMGGIVERIVQHIVNLHFTDGKLVKAKRDVTFQLRNMISLIDGVSSPQSSPFSDSLALHKNIMTAFDSLADFLRQNSRTATEHALGKKASTLGLPLAIDTVEPLSPCLRYSELFPPVPHPLLGGVSADVLGSDKRKVSGVNVGSPILIQIRFEGSSKWPTSLNAMGAAKCAMLLQLADGIEKMKQERGNVAEYDLNSFDGPIDVTPTYLDVGYRGYSWRIIVRADEELRMLRTLRNPTAEASALRLSLINRHVRGAMHHSLIHAVHTRHPSASSVVRLAHRWLASHMMSDMISHEAIELIVAKIYTESTGKSTALVNTPPSTAVAGFIRFLNLISSHDWVREPLIVDPQNHITANDRALIRAQFSNVRGPEWSRGPAMYIISPTDYDTVEDMEGSKVVGEEVSAMQTIPSANATEKHWAPSATSNSFPEKIRAVLQPMRTARSFARSKPDQLLVPFERSLRNRFAGPNELRKKLYKNLVLERDTIHEWDPVRSLVGTLRSKYNQYAVFFYNEFAPEVIAMVWRPDAFKPRPFSVGASNLTRPVAEFWKDDSFIITNTEELMAEVGYLARDVVSNLKVGWSLLAHFYADNDVDSSFLLIQVFDDKKPHDAIEITKRTRTADDEE</sequence>
<dbReference type="InterPro" id="IPR035370">
    <property type="entry name" value="Nrap_D5"/>
</dbReference>
<dbReference type="InterPro" id="IPR035367">
    <property type="entry name" value="Nrap_D2"/>
</dbReference>
<dbReference type="InterPro" id="IPR035369">
    <property type="entry name" value="Nrap_D4"/>
</dbReference>
<evidence type="ECO:0000259" key="3">
    <source>
        <dbReference type="Pfam" id="PF17404"/>
    </source>
</evidence>
<dbReference type="InterPro" id="IPR035368">
    <property type="entry name" value="Nrap_D3"/>
</dbReference>
<dbReference type="InterPro" id="IPR005554">
    <property type="entry name" value="NOL6/Upt22"/>
</dbReference>
<dbReference type="PANTHER" id="PTHR17972:SF0">
    <property type="entry name" value="NUCLEOLAR PROTEIN 6"/>
    <property type="match status" value="1"/>
</dbReference>
<feature type="domain" description="Nrap protein" evidence="3">
    <location>
        <begin position="768"/>
        <end position="968"/>
    </location>
</feature>
<feature type="domain" description="Nrap protein" evidence="4">
    <location>
        <begin position="1035"/>
        <end position="1217"/>
    </location>
</feature>
<dbReference type="Gene3D" id="1.10.1410.10">
    <property type="match status" value="1"/>
</dbReference>
<dbReference type="PANTHER" id="PTHR17972">
    <property type="entry name" value="NUCLEOLAR RNA-ASSOCIATED PROTEIN"/>
    <property type="match status" value="1"/>
</dbReference>
<keyword evidence="8" id="KW-1185">Reference proteome</keyword>
<protein>
    <recommendedName>
        <fullName evidence="9">U3 small nucleolar RNA-associated protein 22</fullName>
    </recommendedName>
</protein>
<dbReference type="Pfam" id="PF17406">
    <property type="entry name" value="Nrap_D5"/>
    <property type="match status" value="1"/>
</dbReference>
<evidence type="ECO:0008006" key="9">
    <source>
        <dbReference type="Google" id="ProtNLM"/>
    </source>
</evidence>
<feature type="region of interest" description="Disordered" evidence="1">
    <location>
        <begin position="388"/>
        <end position="432"/>
    </location>
</feature>
<dbReference type="Proteomes" id="UP001530293">
    <property type="component" value="Unassembled WGS sequence"/>
</dbReference>
<dbReference type="EMBL" id="JALLBG020000166">
    <property type="protein sequence ID" value="KAL3760993.1"/>
    <property type="molecule type" value="Genomic_DNA"/>
</dbReference>
<organism evidence="7 8">
    <name type="scientific">Discostella pseudostelligera</name>
    <dbReference type="NCBI Taxonomy" id="259834"/>
    <lineage>
        <taxon>Eukaryota</taxon>
        <taxon>Sar</taxon>
        <taxon>Stramenopiles</taxon>
        <taxon>Ochrophyta</taxon>
        <taxon>Bacillariophyta</taxon>
        <taxon>Coscinodiscophyceae</taxon>
        <taxon>Thalassiosirophycidae</taxon>
        <taxon>Stephanodiscales</taxon>
        <taxon>Stephanodiscaceae</taxon>
        <taxon>Discostella</taxon>
    </lineage>
</organism>
<comment type="caution">
    <text evidence="7">The sequence shown here is derived from an EMBL/GenBank/DDBJ whole genome shotgun (WGS) entry which is preliminary data.</text>
</comment>
<dbReference type="Gene3D" id="3.30.70.3030">
    <property type="match status" value="1"/>
</dbReference>
<dbReference type="Pfam" id="PF17407">
    <property type="entry name" value="Nrap_D6"/>
    <property type="match status" value="1"/>
</dbReference>
<accession>A0ABD3MB33</accession>
<dbReference type="Pfam" id="PF17404">
    <property type="entry name" value="Nrap_D3"/>
    <property type="match status" value="1"/>
</dbReference>
<dbReference type="Pfam" id="PF17403">
    <property type="entry name" value="Nrap_D2"/>
    <property type="match status" value="1"/>
</dbReference>
<feature type="region of interest" description="Disordered" evidence="1">
    <location>
        <begin position="288"/>
        <end position="332"/>
    </location>
</feature>
<evidence type="ECO:0000313" key="7">
    <source>
        <dbReference type="EMBL" id="KAL3760993.1"/>
    </source>
</evidence>
<feature type="compositionally biased region" description="Basic and acidic residues" evidence="1">
    <location>
        <begin position="389"/>
        <end position="404"/>
    </location>
</feature>
<feature type="domain" description="Nrap protein" evidence="2">
    <location>
        <begin position="475"/>
        <end position="554"/>
    </location>
</feature>
<evidence type="ECO:0000256" key="1">
    <source>
        <dbReference type="SAM" id="MobiDB-lite"/>
    </source>
</evidence>